<reference evidence="1 2" key="1">
    <citation type="submission" date="2020-08" db="EMBL/GenBank/DDBJ databases">
        <title>Genomic Encyclopedia of Type Strains, Phase IV (KMG-IV): sequencing the most valuable type-strain genomes for metagenomic binning, comparative biology and taxonomic classification.</title>
        <authorList>
            <person name="Goeker M."/>
        </authorList>
    </citation>
    <scope>NUCLEOTIDE SEQUENCE [LARGE SCALE GENOMIC DNA]</scope>
    <source>
        <strain evidence="1 2">YIM 65646</strain>
    </source>
</reference>
<evidence type="ECO:0008006" key="3">
    <source>
        <dbReference type="Google" id="ProtNLM"/>
    </source>
</evidence>
<gene>
    <name evidence="1" type="ORF">HNR73_006382</name>
</gene>
<dbReference type="EMBL" id="JACHGT010000016">
    <property type="protein sequence ID" value="MBB6038499.1"/>
    <property type="molecule type" value="Genomic_DNA"/>
</dbReference>
<name>A0A841G1F8_9ACTN</name>
<dbReference type="Proteomes" id="UP000548476">
    <property type="component" value="Unassembled WGS sequence"/>
</dbReference>
<dbReference type="RefSeq" id="WP_184791286.1">
    <property type="nucleotide sequence ID" value="NZ_BONT01000012.1"/>
</dbReference>
<protein>
    <recommendedName>
        <fullName evidence="3">N-acetyltransferase domain-containing protein</fullName>
    </recommendedName>
</protein>
<evidence type="ECO:0000313" key="2">
    <source>
        <dbReference type="Proteomes" id="UP000548476"/>
    </source>
</evidence>
<accession>A0A841G1F8</accession>
<sequence>MAHPLLAHYLAAADGDFPDVDGGVTILPPFDDGTECSVAMTGHAFIATALPAAALAGADGFGGSMSPDVLRLLAGPDGEIGVLDATLVGRGTGLGGPDVWEGPGHSRIDYARRWRRNVRVHGDERGFVTISAGLAGRPELSIEAGETSRGLGSSLLLDALGLFLEDEPVFAAVSPGNARSLRAFLAAGFTPIGSEVLIRPGTRP</sequence>
<comment type="caution">
    <text evidence="1">The sequence shown here is derived from an EMBL/GenBank/DDBJ whole genome shotgun (WGS) entry which is preliminary data.</text>
</comment>
<keyword evidence="2" id="KW-1185">Reference proteome</keyword>
<proteinExistence type="predicted"/>
<organism evidence="1 2">
    <name type="scientific">Phytomonospora endophytica</name>
    <dbReference type="NCBI Taxonomy" id="714109"/>
    <lineage>
        <taxon>Bacteria</taxon>
        <taxon>Bacillati</taxon>
        <taxon>Actinomycetota</taxon>
        <taxon>Actinomycetes</taxon>
        <taxon>Micromonosporales</taxon>
        <taxon>Micromonosporaceae</taxon>
        <taxon>Phytomonospora</taxon>
    </lineage>
</organism>
<dbReference type="AlphaFoldDB" id="A0A841G1F8"/>
<evidence type="ECO:0000313" key="1">
    <source>
        <dbReference type="EMBL" id="MBB6038499.1"/>
    </source>
</evidence>